<evidence type="ECO:0000313" key="3">
    <source>
        <dbReference type="Proteomes" id="UP000254937"/>
    </source>
</evidence>
<protein>
    <submittedName>
        <fullName evidence="2">Uncharacterized protein</fullName>
    </submittedName>
</protein>
<evidence type="ECO:0000313" key="2">
    <source>
        <dbReference type="EMBL" id="RDK42083.1"/>
    </source>
</evidence>
<dbReference type="EMBL" id="KZ851854">
    <property type="protein sequence ID" value="RDK42083.1"/>
    <property type="molecule type" value="Genomic_DNA"/>
</dbReference>
<reference evidence="2 3" key="1">
    <citation type="submission" date="2018-07" db="EMBL/GenBank/DDBJ databases">
        <title>Section-level genome sequencing of Aspergillus section Nigri to investigate inter- and intra-species variation.</title>
        <authorList>
            <consortium name="DOE Joint Genome Institute"/>
            <person name="Vesth T.C."/>
            <person name="Nybo J.L."/>
            <person name="Theobald S."/>
            <person name="Frisvad J.C."/>
            <person name="Larsen T.O."/>
            <person name="Nielsen K.F."/>
            <person name="Hoof J.B."/>
            <person name="Brandl J."/>
            <person name="Salamov A."/>
            <person name="Riley R."/>
            <person name="Gladden J.M."/>
            <person name="Phatale P."/>
            <person name="Nielsen M.T."/>
            <person name="Lyhne E.K."/>
            <person name="Kogle M.E."/>
            <person name="Strasser K."/>
            <person name="McDonnell E."/>
            <person name="Barry K."/>
            <person name="Clum A."/>
            <person name="Chen C."/>
            <person name="Nolan M."/>
            <person name="Sandor L."/>
            <person name="Kuo A."/>
            <person name="Lipzen A."/>
            <person name="Hainaut M."/>
            <person name="Drula E."/>
            <person name="Tsang A."/>
            <person name="Magnuson J.K."/>
            <person name="Henrissat B."/>
            <person name="Wiebenga A."/>
            <person name="Simmons B.A."/>
            <person name="Makela M.R."/>
            <person name="De vries R.P."/>
            <person name="Grigoriev I.V."/>
            <person name="Mortensen U.H."/>
            <person name="Baker S.E."/>
            <person name="Andersen M.R."/>
        </authorList>
    </citation>
    <scope>NUCLEOTIDE SEQUENCE [LARGE SCALE GENOMIC DNA]</scope>
    <source>
        <strain evidence="2 3">ATCC 13157</strain>
    </source>
</reference>
<gene>
    <name evidence="2" type="ORF">M752DRAFT_24270</name>
</gene>
<proteinExistence type="predicted"/>
<name>A0A370PIT9_ASPPH</name>
<keyword evidence="3" id="KW-1185">Reference proteome</keyword>
<organism evidence="2 3">
    <name type="scientific">Aspergillus phoenicis ATCC 13157</name>
    <dbReference type="NCBI Taxonomy" id="1353007"/>
    <lineage>
        <taxon>Eukaryota</taxon>
        <taxon>Fungi</taxon>
        <taxon>Dikarya</taxon>
        <taxon>Ascomycota</taxon>
        <taxon>Pezizomycotina</taxon>
        <taxon>Eurotiomycetes</taxon>
        <taxon>Eurotiomycetidae</taxon>
        <taxon>Eurotiales</taxon>
        <taxon>Aspergillaceae</taxon>
        <taxon>Aspergillus</taxon>
    </lineage>
</organism>
<keyword evidence="1" id="KW-0812">Transmembrane</keyword>
<accession>A0A370PIT9</accession>
<dbReference type="AlphaFoldDB" id="A0A370PIT9"/>
<evidence type="ECO:0000256" key="1">
    <source>
        <dbReference type="SAM" id="Phobius"/>
    </source>
</evidence>
<sequence>MSMSGLTAVVGHMVNLFNVQLTKFLHLSEPMDPAKPWGPSTHIPVLFVWWSLHPQVFFSFIVSLTALVQAINGNTVRRSGHLRLYRQPDYGHVQRINPSDVPEDWKCTKASCNSHRVENEPLGTVFVLNSDKEVRWLPFIDFEIFCCEVMSLA</sequence>
<keyword evidence="1" id="KW-0472">Membrane</keyword>
<keyword evidence="1" id="KW-1133">Transmembrane helix</keyword>
<dbReference type="Proteomes" id="UP000254937">
    <property type="component" value="Unassembled WGS sequence"/>
</dbReference>
<feature type="transmembrane region" description="Helical" evidence="1">
    <location>
        <begin position="56"/>
        <end position="76"/>
    </location>
</feature>